<dbReference type="STRING" id="1732.SAMN02910417_02390"/>
<feature type="transmembrane region" description="Helical" evidence="7">
    <location>
        <begin position="166"/>
        <end position="186"/>
    </location>
</feature>
<gene>
    <name evidence="8" type="ORF">SAMN02910417_02390</name>
</gene>
<evidence type="ECO:0000256" key="1">
    <source>
        <dbReference type="ARBA" id="ARBA00004651"/>
    </source>
</evidence>
<proteinExistence type="inferred from homology"/>
<reference evidence="8 9" key="1">
    <citation type="submission" date="2016-10" db="EMBL/GenBank/DDBJ databases">
        <authorList>
            <person name="de Groot N.N."/>
        </authorList>
    </citation>
    <scope>NUCLEOTIDE SEQUENCE [LARGE SCALE GENOMIC DNA]</scope>
    <source>
        <strain evidence="8 9">DSM 3217</strain>
    </source>
</reference>
<organism evidence="8 9">
    <name type="scientific">Eubacterium oxidoreducens</name>
    <dbReference type="NCBI Taxonomy" id="1732"/>
    <lineage>
        <taxon>Bacteria</taxon>
        <taxon>Bacillati</taxon>
        <taxon>Bacillota</taxon>
        <taxon>Clostridia</taxon>
        <taxon>Eubacteriales</taxon>
        <taxon>Eubacteriaceae</taxon>
        <taxon>Eubacterium</taxon>
    </lineage>
</organism>
<feature type="transmembrane region" description="Helical" evidence="7">
    <location>
        <begin position="246"/>
        <end position="264"/>
    </location>
</feature>
<feature type="transmembrane region" description="Helical" evidence="7">
    <location>
        <begin position="454"/>
        <end position="473"/>
    </location>
</feature>
<dbReference type="Proteomes" id="UP000199228">
    <property type="component" value="Unassembled WGS sequence"/>
</dbReference>
<evidence type="ECO:0000313" key="9">
    <source>
        <dbReference type="Proteomes" id="UP000199228"/>
    </source>
</evidence>
<dbReference type="InterPro" id="IPR003370">
    <property type="entry name" value="Chromate_transpt"/>
</dbReference>
<name>A0A1G6CGY6_EUBOX</name>
<feature type="transmembrane region" description="Helical" evidence="7">
    <location>
        <begin position="350"/>
        <end position="375"/>
    </location>
</feature>
<feature type="transmembrane region" description="Helical" evidence="7">
    <location>
        <begin position="192"/>
        <end position="212"/>
    </location>
</feature>
<dbReference type="Pfam" id="PF02417">
    <property type="entry name" value="Chromate_transp"/>
    <property type="match status" value="2"/>
</dbReference>
<sequence length="499" mass="54699">MKRRNENQNANKTASCENKRKFKDFCIEIFKVGFVGFGGGNALVPVMEEAFVRNDEFDEDQKTYDKDVLVANLTPGALPVELASALGNHAFGPKGMLLGPVLFSLPGVIMAAVLFMVLSSLSEGALNYINIAAVGVAGFIIALLCDYIAKVFARNKIVSERRFKRTYLVVGLVIFFTCGSAIYKLLGVDVTSVFSISTVHMLAVAFFIAFWLHGNRDALHITTTLVLSFLFMLANGKAGFLSQIPFLLPVVEILMLVLSVVGLISSVRETKVRLELDRVGIRKTFWSWLIFIVVLSIPAVVILQDAVPFLLRDLLSTFMSFGGGDAYLTIADGMFVEQGYISEDIFYSQIITVVNVLPGSILCKTLFGIGFYMGYGTTGVAALGILTGISAFACSVGASCAAFYLIYYLYSGISKMKAIEFIGRWIRPIVCGLLVKVMLALINSGMALDETTGVSRWVILIFIVVLAGVNYYVKKRFKPNPWLMVIVDIIVSLVFFAIL</sequence>
<keyword evidence="3" id="KW-1003">Cell membrane</keyword>
<dbReference type="EMBL" id="FMXR01000019">
    <property type="protein sequence ID" value="SDB32075.1"/>
    <property type="molecule type" value="Genomic_DNA"/>
</dbReference>
<dbReference type="AlphaFoldDB" id="A0A1G6CGY6"/>
<feature type="transmembrane region" description="Helical" evidence="7">
    <location>
        <begin position="480"/>
        <end position="498"/>
    </location>
</feature>
<protein>
    <submittedName>
        <fullName evidence="8">Chromate transporter</fullName>
    </submittedName>
</protein>
<feature type="transmembrane region" description="Helical" evidence="7">
    <location>
        <begin position="422"/>
        <end position="442"/>
    </location>
</feature>
<evidence type="ECO:0000256" key="2">
    <source>
        <dbReference type="ARBA" id="ARBA00005262"/>
    </source>
</evidence>
<dbReference type="GO" id="GO:0015109">
    <property type="term" value="F:chromate transmembrane transporter activity"/>
    <property type="evidence" value="ECO:0007669"/>
    <property type="project" value="InterPro"/>
</dbReference>
<evidence type="ECO:0000256" key="7">
    <source>
        <dbReference type="SAM" id="Phobius"/>
    </source>
</evidence>
<feature type="transmembrane region" description="Helical" evidence="7">
    <location>
        <begin position="285"/>
        <end position="303"/>
    </location>
</feature>
<keyword evidence="6 7" id="KW-0472">Membrane</keyword>
<feature type="transmembrane region" description="Helical" evidence="7">
    <location>
        <begin position="381"/>
        <end position="410"/>
    </location>
</feature>
<feature type="transmembrane region" description="Helical" evidence="7">
    <location>
        <begin position="309"/>
        <end position="330"/>
    </location>
</feature>
<evidence type="ECO:0000256" key="3">
    <source>
        <dbReference type="ARBA" id="ARBA00022475"/>
    </source>
</evidence>
<dbReference type="PANTHER" id="PTHR43663:SF1">
    <property type="entry name" value="CHROMATE TRANSPORTER"/>
    <property type="match status" value="1"/>
</dbReference>
<evidence type="ECO:0000313" key="8">
    <source>
        <dbReference type="EMBL" id="SDB32075.1"/>
    </source>
</evidence>
<evidence type="ECO:0000256" key="4">
    <source>
        <dbReference type="ARBA" id="ARBA00022692"/>
    </source>
</evidence>
<keyword evidence="4 7" id="KW-0812">Transmembrane</keyword>
<dbReference type="GO" id="GO:0005886">
    <property type="term" value="C:plasma membrane"/>
    <property type="evidence" value="ECO:0007669"/>
    <property type="project" value="UniProtKB-SubCell"/>
</dbReference>
<feature type="transmembrane region" description="Helical" evidence="7">
    <location>
        <begin position="125"/>
        <end position="145"/>
    </location>
</feature>
<feature type="transmembrane region" description="Helical" evidence="7">
    <location>
        <begin position="97"/>
        <end position="119"/>
    </location>
</feature>
<comment type="subcellular location">
    <subcellularLocation>
        <location evidence="1">Cell membrane</location>
        <topology evidence="1">Multi-pass membrane protein</topology>
    </subcellularLocation>
</comment>
<dbReference type="OrthoDB" id="9788907at2"/>
<dbReference type="RefSeq" id="WP_090174585.1">
    <property type="nucleotide sequence ID" value="NZ_FMXR01000019.1"/>
</dbReference>
<keyword evidence="9" id="KW-1185">Reference proteome</keyword>
<evidence type="ECO:0000256" key="6">
    <source>
        <dbReference type="ARBA" id="ARBA00023136"/>
    </source>
</evidence>
<accession>A0A1G6CGY6</accession>
<dbReference type="PANTHER" id="PTHR43663">
    <property type="entry name" value="CHROMATE TRANSPORT PROTEIN-RELATED"/>
    <property type="match status" value="1"/>
</dbReference>
<feature type="transmembrane region" description="Helical" evidence="7">
    <location>
        <begin position="219"/>
        <end position="240"/>
    </location>
</feature>
<comment type="similarity">
    <text evidence="2">Belongs to the chromate ion transporter (CHR) (TC 2.A.51) family.</text>
</comment>
<evidence type="ECO:0000256" key="5">
    <source>
        <dbReference type="ARBA" id="ARBA00022989"/>
    </source>
</evidence>
<keyword evidence="5 7" id="KW-1133">Transmembrane helix</keyword>
<dbReference type="InterPro" id="IPR052518">
    <property type="entry name" value="CHR_Transporter"/>
</dbReference>